<evidence type="ECO:0000313" key="1">
    <source>
        <dbReference type="EMBL" id="MBC3397897.1"/>
    </source>
</evidence>
<dbReference type="RefSeq" id="WP_186644706.1">
    <property type="nucleotide sequence ID" value="NZ_JABWQX020000001.1"/>
</dbReference>
<dbReference type="EMBL" id="JABWQX010000011">
    <property type="protein sequence ID" value="MBC3397897.1"/>
    <property type="molecule type" value="Genomic_DNA"/>
</dbReference>
<gene>
    <name evidence="2" type="ORF">HU742_019375</name>
    <name evidence="1" type="ORF">HU742_22005</name>
</gene>
<comment type="caution">
    <text evidence="1">The sequence shown here is derived from an EMBL/GenBank/DDBJ whole genome shotgun (WGS) entry which is preliminary data.</text>
</comment>
<reference evidence="1 3" key="1">
    <citation type="journal article" date="2020" name="Microorganisms">
        <title>Reliable Identification of Environmental Pseudomonas Isolates Using the rpoD Gene.</title>
        <authorList>
            <consortium name="The Broad Institute Genome Sequencing Platform"/>
            <person name="Girard L."/>
            <person name="Lood C."/>
            <person name="Rokni-Zadeh H."/>
            <person name="van Noort V."/>
            <person name="Lavigne R."/>
            <person name="De Mot R."/>
        </authorList>
    </citation>
    <scope>NUCLEOTIDE SEQUENCE</scope>
    <source>
        <strain evidence="1 3">SWRI102</strain>
    </source>
</reference>
<dbReference type="AlphaFoldDB" id="A0A923FT56"/>
<dbReference type="EMBL" id="JABWQX020000001">
    <property type="protein sequence ID" value="MBV4553311.1"/>
    <property type="molecule type" value="Genomic_DNA"/>
</dbReference>
<proteinExistence type="predicted"/>
<protein>
    <submittedName>
        <fullName evidence="2">Helix-turn-helix domain containing protein</fullName>
    </submittedName>
</protein>
<reference evidence="1" key="2">
    <citation type="submission" date="2020-07" db="EMBL/GenBank/DDBJ databases">
        <authorList>
            <person name="Lood C."/>
            <person name="Girard L."/>
        </authorList>
    </citation>
    <scope>NUCLEOTIDE SEQUENCE</scope>
    <source>
        <strain evidence="1">SWRI102</strain>
    </source>
</reference>
<organism evidence="1">
    <name type="scientific">Pseudomonas marvdashtae</name>
    <dbReference type="NCBI Taxonomy" id="2745500"/>
    <lineage>
        <taxon>Bacteria</taxon>
        <taxon>Pseudomonadati</taxon>
        <taxon>Pseudomonadota</taxon>
        <taxon>Gammaproteobacteria</taxon>
        <taxon>Pseudomonadales</taxon>
        <taxon>Pseudomonadaceae</taxon>
        <taxon>Pseudomonas</taxon>
    </lineage>
</organism>
<dbReference type="InterPro" id="IPR010982">
    <property type="entry name" value="Lambda_DNA-bd_dom_sf"/>
</dbReference>
<sequence>MATGLRTVLFKVVPLQRTSRMQSKTMVNAWWKQKDSQLSARQASGQRLRNLLEEYDIAPSAFAEVLRVSPQCLTNWSVRGVPRLWMAQLARLLSVSEVWLATGEGERARDIHRELEQKGLGLEHIPDESTIPFRPEGHTPVTEEVAAARCPRKNANKRMT</sequence>
<reference evidence="2" key="3">
    <citation type="submission" date="2021-06" db="EMBL/GenBank/DDBJ databases">
        <title>Updating the genus Pseudomonas: Description of 43 new species and partition of the Pseudomonas putida group.</title>
        <authorList>
            <person name="Girard L."/>
            <person name="Lood C."/>
            <person name="Vandamme P."/>
            <person name="Rokni-Zadeh H."/>
            <person name="Van Noort V."/>
            <person name="Hofte M."/>
            <person name="Lavigne R."/>
            <person name="De Mot R."/>
        </authorList>
    </citation>
    <scope>NUCLEOTIDE SEQUENCE</scope>
    <source>
        <strain evidence="2">SWRI102</strain>
    </source>
</reference>
<accession>A0A923FT56</accession>
<name>A0A923FT56_9PSED</name>
<dbReference type="Proteomes" id="UP000659438">
    <property type="component" value="Unassembled WGS sequence"/>
</dbReference>
<evidence type="ECO:0000313" key="2">
    <source>
        <dbReference type="EMBL" id="MBV4553311.1"/>
    </source>
</evidence>
<evidence type="ECO:0000313" key="3">
    <source>
        <dbReference type="Proteomes" id="UP000659438"/>
    </source>
</evidence>
<dbReference type="Gene3D" id="1.10.260.40">
    <property type="entry name" value="lambda repressor-like DNA-binding domains"/>
    <property type="match status" value="1"/>
</dbReference>
<keyword evidence="3" id="KW-1185">Reference proteome</keyword>
<dbReference type="GO" id="GO:0003677">
    <property type="term" value="F:DNA binding"/>
    <property type="evidence" value="ECO:0007669"/>
    <property type="project" value="InterPro"/>
</dbReference>